<organism evidence="1">
    <name type="scientific">Myoviridae sp. ctGRa7</name>
    <dbReference type="NCBI Taxonomy" id="2826633"/>
    <lineage>
        <taxon>Viruses</taxon>
        <taxon>Duplodnaviria</taxon>
        <taxon>Heunggongvirae</taxon>
        <taxon>Uroviricota</taxon>
        <taxon>Caudoviricetes</taxon>
    </lineage>
</organism>
<name>A0A8S5MZZ6_9CAUD</name>
<dbReference type="EMBL" id="BK015027">
    <property type="protein sequence ID" value="DAD87792.1"/>
    <property type="molecule type" value="Genomic_DNA"/>
</dbReference>
<sequence>MAQLTANDQGVIKGRFTIPPNVPAGSKSVAFTGSGGSHGEAVFVGQGNLTTQTLRQVTNVTRWYYDPLAQTFALEKAVQLAGVDLWFTAKNTEVRVQIREVVSGVPSRTIIAEKILAPDDIVVTGGGHTRVLFPAPVSLDAGAEYALVILCDDPDTRLAIAEMGKFDSTRRQWVTSQAYSVGVLLSSSNASTWTPHQEKDLAFRLLEADFGSDADLCVDMGTVPVTEVTDLLLMALAEIPSAQCRTEYELAFPDGSTQTVAQGQALVLSSPLTGAVGVTARLSGEAGASPVLYPGAQLLTGTVGQTADYYTRSVVATNATRASLIYDAVIPSGASVKPEIQIDGGAWEAMTATGTTTGDDGNVEFRFSTPLSGAGLIKVRLTLAGTSQARPVVRNIRLLAVS</sequence>
<evidence type="ECO:0000313" key="1">
    <source>
        <dbReference type="EMBL" id="DAD87792.1"/>
    </source>
</evidence>
<protein>
    <submittedName>
        <fullName evidence="1">Uncharacterized protein</fullName>
    </submittedName>
</protein>
<accession>A0A8S5MZZ6</accession>
<proteinExistence type="predicted"/>
<reference evidence="1" key="1">
    <citation type="journal article" date="2021" name="Proc. Natl. Acad. Sci. U.S.A.">
        <title>A Catalog of Tens of Thousands of Viruses from Human Metagenomes Reveals Hidden Associations with Chronic Diseases.</title>
        <authorList>
            <person name="Tisza M.J."/>
            <person name="Buck C.B."/>
        </authorList>
    </citation>
    <scope>NUCLEOTIDE SEQUENCE</scope>
    <source>
        <strain evidence="1">CtGRa7</strain>
    </source>
</reference>